<organism evidence="1 2">
    <name type="scientific">Senna tora</name>
    <dbReference type="NCBI Taxonomy" id="362788"/>
    <lineage>
        <taxon>Eukaryota</taxon>
        <taxon>Viridiplantae</taxon>
        <taxon>Streptophyta</taxon>
        <taxon>Embryophyta</taxon>
        <taxon>Tracheophyta</taxon>
        <taxon>Spermatophyta</taxon>
        <taxon>Magnoliopsida</taxon>
        <taxon>eudicotyledons</taxon>
        <taxon>Gunneridae</taxon>
        <taxon>Pentapetalae</taxon>
        <taxon>rosids</taxon>
        <taxon>fabids</taxon>
        <taxon>Fabales</taxon>
        <taxon>Fabaceae</taxon>
        <taxon>Caesalpinioideae</taxon>
        <taxon>Cassia clade</taxon>
        <taxon>Senna</taxon>
    </lineage>
</organism>
<evidence type="ECO:0000313" key="1">
    <source>
        <dbReference type="EMBL" id="KAF7828682.1"/>
    </source>
</evidence>
<reference evidence="1" key="1">
    <citation type="submission" date="2020-09" db="EMBL/GenBank/DDBJ databases">
        <title>Genome-Enabled Discovery of Anthraquinone Biosynthesis in Senna tora.</title>
        <authorList>
            <person name="Kang S.-H."/>
            <person name="Pandey R.P."/>
            <person name="Lee C.-M."/>
            <person name="Sim J.-S."/>
            <person name="Jeong J.-T."/>
            <person name="Choi B.-S."/>
            <person name="Jung M."/>
            <person name="Ginzburg D."/>
            <person name="Zhao K."/>
            <person name="Won S.Y."/>
            <person name="Oh T.-J."/>
            <person name="Yu Y."/>
            <person name="Kim N.-H."/>
            <person name="Lee O.R."/>
            <person name="Lee T.-H."/>
            <person name="Bashyal P."/>
            <person name="Kim T.-S."/>
            <person name="Lee W.-H."/>
            <person name="Kawkins C."/>
            <person name="Kim C.-K."/>
            <person name="Kim J.S."/>
            <person name="Ahn B.O."/>
            <person name="Rhee S.Y."/>
            <person name="Sohng J.K."/>
        </authorList>
    </citation>
    <scope>NUCLEOTIDE SEQUENCE</scope>
    <source>
        <tissue evidence="1">Leaf</tissue>
    </source>
</reference>
<sequence>MESGAQFNNPMTWRETIGDEDRAVSEGHFGNSKLLPLQGVQVPRVYAVVCAILKHVSGPFGHMDGFNI</sequence>
<dbReference type="EMBL" id="JAAIUW010000006">
    <property type="protein sequence ID" value="KAF7828682.1"/>
    <property type="molecule type" value="Genomic_DNA"/>
</dbReference>
<proteinExistence type="predicted"/>
<dbReference type="AlphaFoldDB" id="A0A834WMR4"/>
<evidence type="ECO:0000313" key="2">
    <source>
        <dbReference type="Proteomes" id="UP000634136"/>
    </source>
</evidence>
<protein>
    <submittedName>
        <fullName evidence="1">Uncharacterized protein</fullName>
    </submittedName>
</protein>
<comment type="caution">
    <text evidence="1">The sequence shown here is derived from an EMBL/GenBank/DDBJ whole genome shotgun (WGS) entry which is preliminary data.</text>
</comment>
<name>A0A834WMR4_9FABA</name>
<keyword evidence="2" id="KW-1185">Reference proteome</keyword>
<dbReference type="Proteomes" id="UP000634136">
    <property type="component" value="Unassembled WGS sequence"/>
</dbReference>
<gene>
    <name evidence="1" type="ORF">G2W53_019846</name>
</gene>
<accession>A0A834WMR4</accession>